<keyword evidence="5" id="KW-0804">Transcription</keyword>
<dbReference type="InterPro" id="IPR036893">
    <property type="entry name" value="SBP_sf"/>
</dbReference>
<dbReference type="Gramene" id="Pp3c4_6000V3.1">
    <property type="protein sequence ID" value="Pp3c4_6000V3.1"/>
    <property type="gene ID" value="Pp3c4_6000"/>
</dbReference>
<feature type="compositionally biased region" description="Polar residues" evidence="8">
    <location>
        <begin position="462"/>
        <end position="471"/>
    </location>
</feature>
<evidence type="ECO:0000256" key="5">
    <source>
        <dbReference type="ARBA" id="ARBA00023163"/>
    </source>
</evidence>
<keyword evidence="3 7" id="KW-0863">Zinc-finger</keyword>
<evidence type="ECO:0000313" key="11">
    <source>
        <dbReference type="EnsemblPlants" id="Pp3c4_6000V3.1"/>
    </source>
</evidence>
<reference evidence="11" key="3">
    <citation type="submission" date="2020-12" db="UniProtKB">
        <authorList>
            <consortium name="EnsemblPlants"/>
        </authorList>
    </citation>
    <scope>IDENTIFICATION</scope>
</reference>
<evidence type="ECO:0000259" key="9">
    <source>
        <dbReference type="PROSITE" id="PS51141"/>
    </source>
</evidence>
<reference evidence="10 12" key="1">
    <citation type="journal article" date="2008" name="Science">
        <title>The Physcomitrella genome reveals evolutionary insights into the conquest of land by plants.</title>
        <authorList>
            <person name="Rensing S."/>
            <person name="Lang D."/>
            <person name="Zimmer A."/>
            <person name="Terry A."/>
            <person name="Salamov A."/>
            <person name="Shapiro H."/>
            <person name="Nishiyama T."/>
            <person name="Perroud P.-F."/>
            <person name="Lindquist E."/>
            <person name="Kamisugi Y."/>
            <person name="Tanahashi T."/>
            <person name="Sakakibara K."/>
            <person name="Fujita T."/>
            <person name="Oishi K."/>
            <person name="Shin-I T."/>
            <person name="Kuroki Y."/>
            <person name="Toyoda A."/>
            <person name="Suzuki Y."/>
            <person name="Hashimoto A."/>
            <person name="Yamaguchi K."/>
            <person name="Sugano A."/>
            <person name="Kohara Y."/>
            <person name="Fujiyama A."/>
            <person name="Anterola A."/>
            <person name="Aoki S."/>
            <person name="Ashton N."/>
            <person name="Barbazuk W.B."/>
            <person name="Barker E."/>
            <person name="Bennetzen J."/>
            <person name="Bezanilla M."/>
            <person name="Blankenship R."/>
            <person name="Cho S.H."/>
            <person name="Dutcher S."/>
            <person name="Estelle M."/>
            <person name="Fawcett J.A."/>
            <person name="Gundlach H."/>
            <person name="Hanada K."/>
            <person name="Heyl A."/>
            <person name="Hicks K.A."/>
            <person name="Hugh J."/>
            <person name="Lohr M."/>
            <person name="Mayer K."/>
            <person name="Melkozernov A."/>
            <person name="Murata T."/>
            <person name="Nelson D."/>
            <person name="Pils B."/>
            <person name="Prigge M."/>
            <person name="Reiss B."/>
            <person name="Renner T."/>
            <person name="Rombauts S."/>
            <person name="Rushton P."/>
            <person name="Sanderfoot A."/>
            <person name="Schween G."/>
            <person name="Shiu S.-H."/>
            <person name="Stueber K."/>
            <person name="Theodoulou F.L."/>
            <person name="Tu H."/>
            <person name="Van de Peer Y."/>
            <person name="Verrier P.J."/>
            <person name="Waters E."/>
            <person name="Wood A."/>
            <person name="Yang L."/>
            <person name="Cove D."/>
            <person name="Cuming A."/>
            <person name="Hasebe M."/>
            <person name="Lucas S."/>
            <person name="Mishler D.B."/>
            <person name="Reski R."/>
            <person name="Grigoriev I."/>
            <person name="Quatrano R.S."/>
            <person name="Boore J.L."/>
        </authorList>
    </citation>
    <scope>NUCLEOTIDE SEQUENCE [LARGE SCALE GENOMIC DNA]</scope>
    <source>
        <strain evidence="11 12">cv. Gransden 2004</strain>
    </source>
</reference>
<dbReference type="PaxDb" id="3218-PP1S337_52V6.1"/>
<dbReference type="FunFam" id="4.10.1100.10:FF:000001">
    <property type="entry name" value="Squamosa promoter-binding-like protein 14"/>
    <property type="match status" value="1"/>
</dbReference>
<dbReference type="AlphaFoldDB" id="A0A2K1KMD1"/>
<accession>A0A2K1KMD1</accession>
<keyword evidence="2" id="KW-0479">Metal-binding</keyword>
<dbReference type="InterPro" id="IPR044817">
    <property type="entry name" value="SBP-like"/>
</dbReference>
<evidence type="ECO:0000256" key="7">
    <source>
        <dbReference type="PROSITE-ProRule" id="PRU00470"/>
    </source>
</evidence>
<dbReference type="GO" id="GO:0000976">
    <property type="term" value="F:transcription cis-regulatory region binding"/>
    <property type="evidence" value="ECO:0000318"/>
    <property type="project" value="GO_Central"/>
</dbReference>
<evidence type="ECO:0000313" key="10">
    <source>
        <dbReference type="EMBL" id="PNR54933.1"/>
    </source>
</evidence>
<dbReference type="Pfam" id="PF03110">
    <property type="entry name" value="SBP"/>
    <property type="match status" value="1"/>
</dbReference>
<dbReference type="SUPFAM" id="SSF103612">
    <property type="entry name" value="SBT domain"/>
    <property type="match status" value="1"/>
</dbReference>
<keyword evidence="12" id="KW-1185">Reference proteome</keyword>
<feature type="region of interest" description="Disordered" evidence="8">
    <location>
        <begin position="452"/>
        <end position="504"/>
    </location>
</feature>
<dbReference type="Proteomes" id="UP000006727">
    <property type="component" value="Chromosome 4"/>
</dbReference>
<dbReference type="PROSITE" id="PS51141">
    <property type="entry name" value="ZF_SBP"/>
    <property type="match status" value="1"/>
</dbReference>
<evidence type="ECO:0000256" key="6">
    <source>
        <dbReference type="ARBA" id="ARBA00023242"/>
    </source>
</evidence>
<dbReference type="GO" id="GO:0001216">
    <property type="term" value="F:DNA-binding transcription activator activity"/>
    <property type="evidence" value="ECO:0000318"/>
    <property type="project" value="GO_Central"/>
</dbReference>
<dbReference type="PANTHER" id="PTHR31251">
    <property type="entry name" value="SQUAMOSA PROMOTER-BINDING-LIKE PROTEIN 4"/>
    <property type="match status" value="1"/>
</dbReference>
<dbReference type="Gene3D" id="4.10.1100.10">
    <property type="entry name" value="Transcription factor, SBP-box domain"/>
    <property type="match status" value="1"/>
</dbReference>
<gene>
    <name evidence="11" type="primary">LOC112280779</name>
    <name evidence="10" type="ORF">PHYPA_005826</name>
</gene>
<name>A0A2K1KMD1_PHYPA</name>
<comment type="subcellular location">
    <subcellularLocation>
        <location evidence="1">Nucleus</location>
    </subcellularLocation>
</comment>
<dbReference type="PANTHER" id="PTHR31251:SF86">
    <property type="entry name" value="SQUAMOSA PROMOTER-BINDING-LIKE PROTEIN 1"/>
    <property type="match status" value="1"/>
</dbReference>
<proteinExistence type="predicted"/>
<feature type="domain" description="SBP-type" evidence="9">
    <location>
        <begin position="227"/>
        <end position="304"/>
    </location>
</feature>
<evidence type="ECO:0000313" key="12">
    <source>
        <dbReference type="Proteomes" id="UP000006727"/>
    </source>
</evidence>
<keyword evidence="6" id="KW-0539">Nucleus</keyword>
<feature type="compositionally biased region" description="Polar residues" evidence="8">
    <location>
        <begin position="307"/>
        <end position="321"/>
    </location>
</feature>
<evidence type="ECO:0000256" key="2">
    <source>
        <dbReference type="ARBA" id="ARBA00022723"/>
    </source>
</evidence>
<evidence type="ECO:0000256" key="3">
    <source>
        <dbReference type="ARBA" id="ARBA00022771"/>
    </source>
</evidence>
<reference evidence="10 12" key="2">
    <citation type="journal article" date="2018" name="Plant J.">
        <title>The Physcomitrella patens chromosome-scale assembly reveals moss genome structure and evolution.</title>
        <authorList>
            <person name="Lang D."/>
            <person name="Ullrich K.K."/>
            <person name="Murat F."/>
            <person name="Fuchs J."/>
            <person name="Jenkins J."/>
            <person name="Haas F.B."/>
            <person name="Piednoel M."/>
            <person name="Gundlach H."/>
            <person name="Van Bel M."/>
            <person name="Meyberg R."/>
            <person name="Vives C."/>
            <person name="Morata J."/>
            <person name="Symeonidi A."/>
            <person name="Hiss M."/>
            <person name="Muchero W."/>
            <person name="Kamisugi Y."/>
            <person name="Saleh O."/>
            <person name="Blanc G."/>
            <person name="Decker E.L."/>
            <person name="van Gessel N."/>
            <person name="Grimwood J."/>
            <person name="Hayes R.D."/>
            <person name="Graham S.W."/>
            <person name="Gunter L.E."/>
            <person name="McDaniel S.F."/>
            <person name="Hoernstein S.N.W."/>
            <person name="Larsson A."/>
            <person name="Li F.W."/>
            <person name="Perroud P.F."/>
            <person name="Phillips J."/>
            <person name="Ranjan P."/>
            <person name="Rokshar D.S."/>
            <person name="Rothfels C.J."/>
            <person name="Schneider L."/>
            <person name="Shu S."/>
            <person name="Stevenson D.W."/>
            <person name="Thummler F."/>
            <person name="Tillich M."/>
            <person name="Villarreal Aguilar J.C."/>
            <person name="Widiez T."/>
            <person name="Wong G.K."/>
            <person name="Wymore A."/>
            <person name="Zhang Y."/>
            <person name="Zimmer A.D."/>
            <person name="Quatrano R.S."/>
            <person name="Mayer K.F.X."/>
            <person name="Goodstein D."/>
            <person name="Casacuberta J.M."/>
            <person name="Vandepoele K."/>
            <person name="Reski R."/>
            <person name="Cuming A.C."/>
            <person name="Tuskan G.A."/>
            <person name="Maumus F."/>
            <person name="Salse J."/>
            <person name="Schmutz J."/>
            <person name="Rensing S.A."/>
        </authorList>
    </citation>
    <scope>NUCLEOTIDE SEQUENCE [LARGE SCALE GENOMIC DNA]</scope>
    <source>
        <strain evidence="11 12">cv. Gransden 2004</strain>
    </source>
</reference>
<dbReference type="EnsemblPlants" id="Pp3c4_6000V3.1">
    <property type="protein sequence ID" value="Pp3c4_6000V3.1"/>
    <property type="gene ID" value="Pp3c4_6000"/>
</dbReference>
<dbReference type="GO" id="GO:0005634">
    <property type="term" value="C:nucleus"/>
    <property type="evidence" value="ECO:0000318"/>
    <property type="project" value="GO_Central"/>
</dbReference>
<evidence type="ECO:0000256" key="4">
    <source>
        <dbReference type="ARBA" id="ARBA00022833"/>
    </source>
</evidence>
<evidence type="ECO:0000256" key="1">
    <source>
        <dbReference type="ARBA" id="ARBA00004123"/>
    </source>
</evidence>
<sequence length="697" mass="76231">MIRQTRENISDSRSIENLRFHQVSTAQRQGDPNWATENWDHSGAVGGLDQASRQYSGANGSEWEWDPMILAQHHGSGGSIDGSDGDHKHKISVGTMSSLQAPRDMPSAGVPSNFAHSPMCIFSSAGIQNLGFLDGSGQPPITANLHSTLESSGKPGLAATNGTSLHSDIRSYDQRRCEFSAASMHDHHIKREKIVLNLGVRTYFSNQDAAVGRLSKRHRVGSPGSQLPTCQAEGCKADLNVTKNYYRRHKVCEFHSKTPIVIVGGHTQRFCQQCSRFHRLGEFDDGKRSCRKRLADHNRRRRKAQPNAPTSGGISAESTSAIKVGDDGELHTSFSRLNDPKSMLDMYLEKKCGCPSFLTLEDTNEKLDSAGYKLKLRTSDLDFCRSPRDDHRSSYPGMSMNSQLMTCSEAQASLSALSFSLPGPFPEHKPQRQLTMLAVTEEYDRGNSVYQHHMQGVGGSQSGPNLSLSSPRDQQGLQGRGRRRPMSGQSCNGTEHPVHWLRPINANSDNMTQVVSRQGAMRMQALLPTETKSGITSASANSSNSQEHDVEAFSPINQNLLPQGSSDLSSPDWMSVSMREAQTSRSDFSRFGPSTPMSNLLGSDQLQAVDQMLDLIGTSNQADANPGNDGCSQNVLARNAQMEYLQQKDTGTDSGGDDSSWGGSCTVDSPDLKYSDLQPLRPGSYGTPTYDSHQDLF</sequence>
<keyword evidence="4" id="KW-0862">Zinc</keyword>
<dbReference type="EMBL" id="ABEU02000004">
    <property type="protein sequence ID" value="PNR54933.1"/>
    <property type="molecule type" value="Genomic_DNA"/>
</dbReference>
<dbReference type="STRING" id="3218.A0A2K1KMD1"/>
<evidence type="ECO:0000256" key="8">
    <source>
        <dbReference type="SAM" id="MobiDB-lite"/>
    </source>
</evidence>
<feature type="region of interest" description="Disordered" evidence="8">
    <location>
        <begin position="294"/>
        <end position="322"/>
    </location>
</feature>
<dbReference type="GO" id="GO:0008270">
    <property type="term" value="F:zinc ion binding"/>
    <property type="evidence" value="ECO:0007669"/>
    <property type="project" value="UniProtKB-KW"/>
</dbReference>
<feature type="region of interest" description="Disordered" evidence="8">
    <location>
        <begin position="648"/>
        <end position="697"/>
    </location>
</feature>
<organism evidence="10">
    <name type="scientific">Physcomitrium patens</name>
    <name type="common">Spreading-leaved earth moss</name>
    <name type="synonym">Physcomitrella patens</name>
    <dbReference type="NCBI Taxonomy" id="3218"/>
    <lineage>
        <taxon>Eukaryota</taxon>
        <taxon>Viridiplantae</taxon>
        <taxon>Streptophyta</taxon>
        <taxon>Embryophyta</taxon>
        <taxon>Bryophyta</taxon>
        <taxon>Bryophytina</taxon>
        <taxon>Bryopsida</taxon>
        <taxon>Funariidae</taxon>
        <taxon>Funariales</taxon>
        <taxon>Funariaceae</taxon>
        <taxon>Physcomitrium</taxon>
    </lineage>
</organism>
<protein>
    <recommendedName>
        <fullName evidence="9">SBP-type domain-containing protein</fullName>
    </recommendedName>
</protein>
<dbReference type="InterPro" id="IPR004333">
    <property type="entry name" value="SBP_dom"/>
</dbReference>
<feature type="region of interest" description="Disordered" evidence="8">
    <location>
        <begin position="23"/>
        <end position="59"/>
    </location>
</feature>